<feature type="transmembrane region" description="Helical" evidence="1">
    <location>
        <begin position="28"/>
        <end position="52"/>
    </location>
</feature>
<name>A0A7M3MKC3_9BACT</name>
<feature type="transmembrane region" description="Helical" evidence="1">
    <location>
        <begin position="250"/>
        <end position="274"/>
    </location>
</feature>
<proteinExistence type="predicted"/>
<dbReference type="Proteomes" id="UP000448292">
    <property type="component" value="Unassembled WGS sequence"/>
</dbReference>
<keyword evidence="1" id="KW-0472">Membrane</keyword>
<keyword evidence="1" id="KW-1133">Transmembrane helix</keyword>
<dbReference type="OrthoDB" id="262289at2"/>
<organism evidence="2 3">
    <name type="scientific">Oceanidesulfovibrio indonesiensis</name>
    <dbReference type="NCBI Taxonomy" id="54767"/>
    <lineage>
        <taxon>Bacteria</taxon>
        <taxon>Pseudomonadati</taxon>
        <taxon>Thermodesulfobacteriota</taxon>
        <taxon>Desulfovibrionia</taxon>
        <taxon>Desulfovibrionales</taxon>
        <taxon>Desulfovibrionaceae</taxon>
        <taxon>Oceanidesulfovibrio</taxon>
    </lineage>
</organism>
<gene>
    <name evidence="2" type="ORF">DPQ33_01060</name>
</gene>
<protein>
    <recommendedName>
        <fullName evidence="4">Glycerophosphoryl diester phosphodiesterase membrane domain-containing protein</fullName>
    </recommendedName>
</protein>
<keyword evidence="3" id="KW-1185">Reference proteome</keyword>
<feature type="transmembrane region" description="Helical" evidence="1">
    <location>
        <begin position="72"/>
        <end position="93"/>
    </location>
</feature>
<feature type="transmembrane region" description="Helical" evidence="1">
    <location>
        <begin position="167"/>
        <end position="193"/>
    </location>
</feature>
<reference evidence="2 3" key="1">
    <citation type="submission" date="2018-06" db="EMBL/GenBank/DDBJ databases">
        <title>Complete genome of Desulfovibrio indonesiensis P37SLT.</title>
        <authorList>
            <person name="Crispim J.S."/>
            <person name="Vidigal P.M.P."/>
            <person name="Silva L.C.F."/>
            <person name="Laguardia C.N."/>
            <person name="Araujo L.C."/>
            <person name="Dias R.S."/>
            <person name="Sousa M.P."/>
            <person name="Paula S.O."/>
            <person name="Silva C."/>
        </authorList>
    </citation>
    <scope>NUCLEOTIDE SEQUENCE [LARGE SCALE GENOMIC DNA]</scope>
    <source>
        <strain evidence="2 3">P37SLT</strain>
    </source>
</reference>
<feature type="transmembrane region" description="Helical" evidence="1">
    <location>
        <begin position="223"/>
        <end position="244"/>
    </location>
</feature>
<dbReference type="AlphaFoldDB" id="A0A7M3MKC3"/>
<evidence type="ECO:0000313" key="2">
    <source>
        <dbReference type="EMBL" id="TVM19852.1"/>
    </source>
</evidence>
<evidence type="ECO:0000256" key="1">
    <source>
        <dbReference type="SAM" id="Phobius"/>
    </source>
</evidence>
<sequence>MQYRIGEMGMGQLLDVAFSVVRDHYKPLIIVAVLAFLPVAVITLAVVLGGMWPLFDQLMAFDATGQIPDPDATLRTMTPLFVGAGVLGVLWYLTTIVSEAAISFVGASHYLDNPVSPREALRYCFSRWWSLLKTALLIALIVLGVMIGGGVAVTLAIVGLGMVGGGLLAGLTGFVLVTALLVGIMLLFLRYLLALKIVVLEGMDGREALARSAFLMKGTYGRAFILLFLLGVAGNIIGSAAQFIPFLPVAMVVSIAVQVTIYVYSTTVWTMYYFSNRCRHENFDLLLLAEEAAR</sequence>
<evidence type="ECO:0000313" key="3">
    <source>
        <dbReference type="Proteomes" id="UP000448292"/>
    </source>
</evidence>
<dbReference type="RefSeq" id="WP_144301313.1">
    <property type="nucleotide sequence ID" value="NZ_QMIE01000001.1"/>
</dbReference>
<feature type="transmembrane region" description="Helical" evidence="1">
    <location>
        <begin position="135"/>
        <end position="161"/>
    </location>
</feature>
<comment type="caution">
    <text evidence="2">The sequence shown here is derived from an EMBL/GenBank/DDBJ whole genome shotgun (WGS) entry which is preliminary data.</text>
</comment>
<evidence type="ECO:0008006" key="4">
    <source>
        <dbReference type="Google" id="ProtNLM"/>
    </source>
</evidence>
<dbReference type="PANTHER" id="PTHR33133">
    <property type="entry name" value="OS08G0107100 PROTEIN-RELATED"/>
    <property type="match status" value="1"/>
</dbReference>
<dbReference type="EMBL" id="QMIE01000001">
    <property type="protein sequence ID" value="TVM19852.1"/>
    <property type="molecule type" value="Genomic_DNA"/>
</dbReference>
<accession>A0A7M3MKC3</accession>
<keyword evidence="1" id="KW-0812">Transmembrane</keyword>
<dbReference type="PANTHER" id="PTHR33133:SF1">
    <property type="entry name" value="EXPRESSED PROTEIN-RELATED"/>
    <property type="match status" value="1"/>
</dbReference>